<protein>
    <recommendedName>
        <fullName evidence="2">aminomethyltransferase</fullName>
        <ecNumber evidence="2">2.1.2.10</ecNumber>
    </recommendedName>
    <alternativeName>
        <fullName evidence="5">Glycine cleavage system T protein</fullName>
    </alternativeName>
</protein>
<dbReference type="Pfam" id="PF01571">
    <property type="entry name" value="GCV_T"/>
    <property type="match status" value="1"/>
</dbReference>
<dbReference type="NCBIfam" id="TIGR00528">
    <property type="entry name" value="gcvT"/>
    <property type="match status" value="1"/>
</dbReference>
<dbReference type="Gene3D" id="3.30.70.1400">
    <property type="entry name" value="Aminomethyltransferase beta-barrel domains"/>
    <property type="match status" value="1"/>
</dbReference>
<dbReference type="FunFam" id="3.30.70.1400:FF:000007">
    <property type="entry name" value="Glycine cleavage system aminomethyltransferase T"/>
    <property type="match status" value="1"/>
</dbReference>
<feature type="binding site" evidence="7">
    <location>
        <position position="207"/>
    </location>
    <ligand>
        <name>substrate</name>
    </ligand>
</feature>
<feature type="domain" description="Aminomethyltransferase C-terminal" evidence="9">
    <location>
        <begin position="297"/>
        <end position="378"/>
    </location>
</feature>
<dbReference type="AlphaFoldDB" id="A0A4Q0QMD9"/>
<dbReference type="PANTHER" id="PTHR43757:SF2">
    <property type="entry name" value="AMINOMETHYLTRANSFERASE, MITOCHONDRIAL"/>
    <property type="match status" value="1"/>
</dbReference>
<dbReference type="Pfam" id="PF08669">
    <property type="entry name" value="GCV_T_C"/>
    <property type="match status" value="1"/>
</dbReference>
<evidence type="ECO:0000256" key="2">
    <source>
        <dbReference type="ARBA" id="ARBA00012616"/>
    </source>
</evidence>
<comment type="catalytic activity">
    <reaction evidence="6">
        <text>N(6)-[(R)-S(8)-aminomethyldihydrolipoyl]-L-lysyl-[protein] + (6S)-5,6,7,8-tetrahydrofolate = N(6)-[(R)-dihydrolipoyl]-L-lysyl-[protein] + (6R)-5,10-methylene-5,6,7,8-tetrahydrofolate + NH4(+)</text>
        <dbReference type="Rhea" id="RHEA:16945"/>
        <dbReference type="Rhea" id="RHEA-COMP:10475"/>
        <dbReference type="Rhea" id="RHEA-COMP:10492"/>
        <dbReference type="ChEBI" id="CHEBI:15636"/>
        <dbReference type="ChEBI" id="CHEBI:28938"/>
        <dbReference type="ChEBI" id="CHEBI:57453"/>
        <dbReference type="ChEBI" id="CHEBI:83100"/>
        <dbReference type="ChEBI" id="CHEBI:83143"/>
        <dbReference type="EC" id="2.1.2.10"/>
    </reaction>
</comment>
<dbReference type="NCBIfam" id="NF001567">
    <property type="entry name" value="PRK00389.1"/>
    <property type="match status" value="1"/>
</dbReference>
<evidence type="ECO:0000313" key="11">
    <source>
        <dbReference type="Proteomes" id="UP000290174"/>
    </source>
</evidence>
<dbReference type="NCBIfam" id="NF010093">
    <property type="entry name" value="PRK13579.1"/>
    <property type="match status" value="1"/>
</dbReference>
<evidence type="ECO:0000256" key="5">
    <source>
        <dbReference type="ARBA" id="ARBA00031395"/>
    </source>
</evidence>
<dbReference type="Proteomes" id="UP000290174">
    <property type="component" value="Unassembled WGS sequence"/>
</dbReference>
<dbReference type="InterPro" id="IPR029043">
    <property type="entry name" value="GcvT/YgfZ_C"/>
</dbReference>
<dbReference type="PIRSF" id="PIRSF006487">
    <property type="entry name" value="GcvT"/>
    <property type="match status" value="1"/>
</dbReference>
<comment type="similarity">
    <text evidence="1">Belongs to the GcvT family.</text>
</comment>
<comment type="caution">
    <text evidence="10">The sequence shown here is derived from an EMBL/GenBank/DDBJ whole genome shotgun (WGS) entry which is preliminary data.</text>
</comment>
<dbReference type="GO" id="GO:0032259">
    <property type="term" value="P:methylation"/>
    <property type="evidence" value="ECO:0007669"/>
    <property type="project" value="UniProtKB-KW"/>
</dbReference>
<evidence type="ECO:0000259" key="9">
    <source>
        <dbReference type="Pfam" id="PF08669"/>
    </source>
</evidence>
<organism evidence="10 11">
    <name type="scientific">Bradyrhizobium zhanjiangense</name>
    <dbReference type="NCBI Taxonomy" id="1325107"/>
    <lineage>
        <taxon>Bacteria</taxon>
        <taxon>Pseudomonadati</taxon>
        <taxon>Pseudomonadota</taxon>
        <taxon>Alphaproteobacteria</taxon>
        <taxon>Hyphomicrobiales</taxon>
        <taxon>Nitrobacteraceae</taxon>
        <taxon>Bradyrhizobium</taxon>
    </lineage>
</organism>
<dbReference type="GO" id="GO:0008168">
    <property type="term" value="F:methyltransferase activity"/>
    <property type="evidence" value="ECO:0007669"/>
    <property type="project" value="UniProtKB-KW"/>
</dbReference>
<evidence type="ECO:0000256" key="1">
    <source>
        <dbReference type="ARBA" id="ARBA00008609"/>
    </source>
</evidence>
<dbReference type="Gene3D" id="3.30.1360.120">
    <property type="entry name" value="Probable tRNA modification gtpase trme, domain 1"/>
    <property type="match status" value="1"/>
</dbReference>
<keyword evidence="4 10" id="KW-0808">Transferase</keyword>
<dbReference type="PANTHER" id="PTHR43757">
    <property type="entry name" value="AMINOMETHYLTRANSFERASE"/>
    <property type="match status" value="1"/>
</dbReference>
<gene>
    <name evidence="10" type="primary">gcvT</name>
    <name evidence="10" type="ORF">EAS61_17130</name>
</gene>
<accession>A0A4Q0QMD9</accession>
<dbReference type="InterPro" id="IPR028896">
    <property type="entry name" value="GcvT/YgfZ/DmdA"/>
</dbReference>
<proteinExistence type="inferred from homology"/>
<dbReference type="InterPro" id="IPR006222">
    <property type="entry name" value="GCVT_N"/>
</dbReference>
<dbReference type="EC" id="2.1.2.10" evidence="2"/>
<keyword evidence="10" id="KW-0489">Methyltransferase</keyword>
<dbReference type="EMBL" id="RKMK01000014">
    <property type="protein sequence ID" value="RXG95920.1"/>
    <property type="molecule type" value="Genomic_DNA"/>
</dbReference>
<evidence type="ECO:0000256" key="6">
    <source>
        <dbReference type="ARBA" id="ARBA00047665"/>
    </source>
</evidence>
<evidence type="ECO:0000313" key="10">
    <source>
        <dbReference type="EMBL" id="RXG95920.1"/>
    </source>
</evidence>
<reference evidence="10 11" key="1">
    <citation type="submission" date="2018-11" db="EMBL/GenBank/DDBJ databases">
        <title>Bradyrhizobium sp. nov., isolated from effective nodules of peanut in China.</title>
        <authorList>
            <person name="Li Y."/>
        </authorList>
    </citation>
    <scope>NUCLEOTIDE SEQUENCE [LARGE SCALE GENOMIC DNA]</scope>
    <source>
        <strain evidence="10 11">CCBAU 51770</strain>
    </source>
</reference>
<dbReference type="InterPro" id="IPR013977">
    <property type="entry name" value="GcvT_C"/>
</dbReference>
<evidence type="ECO:0000256" key="7">
    <source>
        <dbReference type="PIRSR" id="PIRSR006487-1"/>
    </source>
</evidence>
<dbReference type="InterPro" id="IPR006223">
    <property type="entry name" value="GcvT"/>
</dbReference>
<dbReference type="GO" id="GO:0005960">
    <property type="term" value="C:glycine cleavage complex"/>
    <property type="evidence" value="ECO:0007669"/>
    <property type="project" value="InterPro"/>
</dbReference>
<name>A0A4Q0QMD9_9BRAD</name>
<evidence type="ECO:0000259" key="8">
    <source>
        <dbReference type="Pfam" id="PF01571"/>
    </source>
</evidence>
<feature type="domain" description="GCVT N-terminal" evidence="8">
    <location>
        <begin position="16"/>
        <end position="270"/>
    </location>
</feature>
<sequence>MMLSTDNHAPLRRTPLYDLHVSLGGKMVPFAGYDMPVQYPAGVLKEHLHTRASAGLFDVSHMGQIALRPKSGRVEDAARALERLVPQDILAIAPGRQRYAQFTNADGGILDDLMVANFGDHLFLVVNAACKHADEAHLRAHLSGDCVIDSLADRALIALQGPKAESALAKLCAAAPSMTFMDAGPHEVAGLPCFVSRSGYTGEDGFEISVPAGDAERLAKTLLESPDVMPIGLGARDSLRLEAGLCLYGHEIDTTTTPVEAALEWSVQKSRRTGGMRPGGFPGADAILAHFDKGANRRRVGLRAEGRAPVREGALLFADATVGEPIGKVTSGGFGPSLNAPVAMGYVPTSQSAPGTKLFAEVRGQRLPLQVAAMPFVKNTYKR</sequence>
<evidence type="ECO:0000256" key="3">
    <source>
        <dbReference type="ARBA" id="ARBA00022576"/>
    </source>
</evidence>
<dbReference type="GO" id="GO:0006546">
    <property type="term" value="P:glycine catabolic process"/>
    <property type="evidence" value="ECO:0007669"/>
    <property type="project" value="InterPro"/>
</dbReference>
<dbReference type="Gene3D" id="4.10.1250.10">
    <property type="entry name" value="Aminomethyltransferase fragment"/>
    <property type="match status" value="1"/>
</dbReference>
<dbReference type="InterPro" id="IPR027266">
    <property type="entry name" value="TrmE/GcvT-like"/>
</dbReference>
<dbReference type="GO" id="GO:0008483">
    <property type="term" value="F:transaminase activity"/>
    <property type="evidence" value="ECO:0007669"/>
    <property type="project" value="UniProtKB-KW"/>
</dbReference>
<dbReference type="SUPFAM" id="SSF103025">
    <property type="entry name" value="Folate-binding domain"/>
    <property type="match status" value="1"/>
</dbReference>
<evidence type="ECO:0000256" key="4">
    <source>
        <dbReference type="ARBA" id="ARBA00022679"/>
    </source>
</evidence>
<dbReference type="SUPFAM" id="SSF101790">
    <property type="entry name" value="Aminomethyltransferase beta-barrel domain"/>
    <property type="match status" value="1"/>
</dbReference>
<keyword evidence="3" id="KW-0032">Aminotransferase</keyword>
<dbReference type="GO" id="GO:0004047">
    <property type="term" value="F:aminomethyltransferase activity"/>
    <property type="evidence" value="ECO:0007669"/>
    <property type="project" value="UniProtKB-EC"/>
</dbReference>
<dbReference type="Gene3D" id="2.40.30.110">
    <property type="entry name" value="Aminomethyltransferase beta-barrel domains"/>
    <property type="match status" value="1"/>
</dbReference>